<keyword evidence="5" id="KW-0407">Ion channel</keyword>
<keyword evidence="5" id="KW-0813">Transport</keyword>
<feature type="transmembrane region" description="Helical" evidence="5">
    <location>
        <begin position="435"/>
        <end position="459"/>
    </location>
</feature>
<dbReference type="InterPro" id="IPR006202">
    <property type="entry name" value="Neur_chan_lig-bd"/>
</dbReference>
<dbReference type="InterPro" id="IPR036734">
    <property type="entry name" value="Neur_chan_lig-bd_sf"/>
</dbReference>
<dbReference type="GO" id="GO:0005230">
    <property type="term" value="F:extracellular ligand-gated monoatomic ion channel activity"/>
    <property type="evidence" value="ECO:0007669"/>
    <property type="project" value="InterPro"/>
</dbReference>
<dbReference type="InterPro" id="IPR018000">
    <property type="entry name" value="Neurotransmitter_ion_chnl_CS"/>
</dbReference>
<evidence type="ECO:0000256" key="3">
    <source>
        <dbReference type="ARBA" id="ARBA00022989"/>
    </source>
</evidence>
<evidence type="ECO:0000313" key="7">
    <source>
        <dbReference type="EMBL" id="OAF66806.1"/>
    </source>
</evidence>
<feature type="transmembrane region" description="Helical" evidence="5">
    <location>
        <begin position="582"/>
        <end position="602"/>
    </location>
</feature>
<evidence type="ECO:0000256" key="1">
    <source>
        <dbReference type="ARBA" id="ARBA00004141"/>
    </source>
</evidence>
<dbReference type="AlphaFoldDB" id="A0A177AXU9"/>
<name>A0A177AXU9_9BILA</name>
<comment type="subcellular location">
    <subcellularLocation>
        <location evidence="1">Membrane</location>
        <topology evidence="1">Multi-pass membrane protein</topology>
    </subcellularLocation>
</comment>
<dbReference type="InterPro" id="IPR006201">
    <property type="entry name" value="Neur_channel"/>
</dbReference>
<feature type="domain" description="EF-hand" evidence="6">
    <location>
        <begin position="80"/>
        <end position="115"/>
    </location>
</feature>
<dbReference type="InterPro" id="IPR006029">
    <property type="entry name" value="Neurotrans-gated_channel_TM"/>
</dbReference>
<dbReference type="SUPFAM" id="SSF90112">
    <property type="entry name" value="Neurotransmitter-gated ion-channel transmembrane pore"/>
    <property type="match status" value="1"/>
</dbReference>
<dbReference type="SUPFAM" id="SSF47473">
    <property type="entry name" value="EF-hand"/>
    <property type="match status" value="1"/>
</dbReference>
<dbReference type="PROSITE" id="PS50222">
    <property type="entry name" value="EF_HAND_2"/>
    <property type="match status" value="1"/>
</dbReference>
<dbReference type="FunFam" id="2.70.170.10:FF:000028">
    <property type="entry name" value="AcetylCholine Receptor"/>
    <property type="match status" value="1"/>
</dbReference>
<evidence type="ECO:0000256" key="2">
    <source>
        <dbReference type="ARBA" id="ARBA00022692"/>
    </source>
</evidence>
<dbReference type="Pfam" id="PF02931">
    <property type="entry name" value="Neur_chan_LBD"/>
    <property type="match status" value="1"/>
</dbReference>
<dbReference type="PROSITE" id="PS00236">
    <property type="entry name" value="NEUROTR_ION_CHANNEL"/>
    <property type="match status" value="1"/>
</dbReference>
<dbReference type="SUPFAM" id="SSF63712">
    <property type="entry name" value="Nicotinic receptor ligand binding domain-like"/>
    <property type="match status" value="1"/>
</dbReference>
<dbReference type="InterPro" id="IPR036719">
    <property type="entry name" value="Neuro-gated_channel_TM_sf"/>
</dbReference>
<comment type="caution">
    <text evidence="7">The sequence shown here is derived from an EMBL/GenBank/DDBJ whole genome shotgun (WGS) entry which is preliminary data.</text>
</comment>
<keyword evidence="3 5" id="KW-1133">Transmembrane helix</keyword>
<dbReference type="GO" id="GO:0005509">
    <property type="term" value="F:calcium ion binding"/>
    <property type="evidence" value="ECO:0007669"/>
    <property type="project" value="InterPro"/>
</dbReference>
<protein>
    <recommendedName>
        <fullName evidence="6">EF-hand domain-containing protein</fullName>
    </recommendedName>
</protein>
<dbReference type="OrthoDB" id="6270741at2759"/>
<gene>
    <name evidence="7" type="ORF">A3Q56_05478</name>
</gene>
<evidence type="ECO:0000259" key="6">
    <source>
        <dbReference type="PROSITE" id="PS50222"/>
    </source>
</evidence>
<dbReference type="Proteomes" id="UP000078046">
    <property type="component" value="Unassembled WGS sequence"/>
</dbReference>
<feature type="transmembrane region" description="Helical" evidence="5">
    <location>
        <begin position="150"/>
        <end position="168"/>
    </location>
</feature>
<dbReference type="Gene3D" id="1.10.238.10">
    <property type="entry name" value="EF-hand"/>
    <property type="match status" value="1"/>
</dbReference>
<evidence type="ECO:0000256" key="5">
    <source>
        <dbReference type="RuleBase" id="RU000687"/>
    </source>
</evidence>
<dbReference type="GO" id="GO:0004888">
    <property type="term" value="F:transmembrane signaling receptor activity"/>
    <property type="evidence" value="ECO:0007669"/>
    <property type="project" value="InterPro"/>
</dbReference>
<dbReference type="Gene3D" id="1.20.58.390">
    <property type="entry name" value="Neurotransmitter-gated ion-channel transmembrane domain"/>
    <property type="match status" value="2"/>
</dbReference>
<dbReference type="Gene3D" id="2.70.170.10">
    <property type="entry name" value="Neurotransmitter-gated ion-channel ligand-binding domain"/>
    <property type="match status" value="1"/>
</dbReference>
<dbReference type="EMBL" id="LWCA01000824">
    <property type="protein sequence ID" value="OAF66806.1"/>
    <property type="molecule type" value="Genomic_DNA"/>
</dbReference>
<keyword evidence="8" id="KW-1185">Reference proteome</keyword>
<evidence type="ECO:0000313" key="8">
    <source>
        <dbReference type="Proteomes" id="UP000078046"/>
    </source>
</evidence>
<dbReference type="InterPro" id="IPR038050">
    <property type="entry name" value="Neuro_actylchol_rec"/>
</dbReference>
<dbReference type="InterPro" id="IPR011992">
    <property type="entry name" value="EF-hand-dom_pair"/>
</dbReference>
<accession>A0A177AXU9</accession>
<organism evidence="7 8">
    <name type="scientific">Intoshia linei</name>
    <dbReference type="NCBI Taxonomy" id="1819745"/>
    <lineage>
        <taxon>Eukaryota</taxon>
        <taxon>Metazoa</taxon>
        <taxon>Spiralia</taxon>
        <taxon>Lophotrochozoa</taxon>
        <taxon>Mesozoa</taxon>
        <taxon>Orthonectida</taxon>
        <taxon>Rhopaluridae</taxon>
        <taxon>Intoshia</taxon>
    </lineage>
</organism>
<feature type="transmembrane region" description="Helical" evidence="5">
    <location>
        <begin position="375"/>
        <end position="398"/>
    </location>
</feature>
<keyword evidence="5" id="KW-0406">Ion transport</keyword>
<keyword evidence="2 5" id="KW-0812">Transmembrane</keyword>
<dbReference type="GO" id="GO:0016020">
    <property type="term" value="C:membrane"/>
    <property type="evidence" value="ECO:0007669"/>
    <property type="project" value="UniProtKB-SubCell"/>
</dbReference>
<reference evidence="7 8" key="1">
    <citation type="submission" date="2016-04" db="EMBL/GenBank/DDBJ databases">
        <title>The genome of Intoshia linei affirms orthonectids as highly simplified spiralians.</title>
        <authorList>
            <person name="Mikhailov K.V."/>
            <person name="Slusarev G.S."/>
            <person name="Nikitin M.A."/>
            <person name="Logacheva M.D."/>
            <person name="Penin A."/>
            <person name="Aleoshin V."/>
            <person name="Panchin Y.V."/>
        </authorList>
    </citation>
    <scope>NUCLEOTIDE SEQUENCE [LARGE SCALE GENOMIC DNA]</scope>
    <source>
        <strain evidence="7">Intl2013</strain>
        <tissue evidence="7">Whole animal</tissue>
    </source>
</reference>
<keyword evidence="4 5" id="KW-0472">Membrane</keyword>
<dbReference type="CDD" id="cd18989">
    <property type="entry name" value="LGIC_ECD_cation"/>
    <property type="match status" value="1"/>
</dbReference>
<dbReference type="InterPro" id="IPR002048">
    <property type="entry name" value="EF_hand_dom"/>
</dbReference>
<dbReference type="CDD" id="cd19051">
    <property type="entry name" value="LGIC_TM_cation"/>
    <property type="match status" value="1"/>
</dbReference>
<dbReference type="PRINTS" id="PR00252">
    <property type="entry name" value="NRIONCHANNEL"/>
</dbReference>
<evidence type="ECO:0000256" key="4">
    <source>
        <dbReference type="ARBA" id="ARBA00023136"/>
    </source>
</evidence>
<comment type="similarity">
    <text evidence="5">Belongs to the ligand-gated ion channel (TC 1.A.9) family.</text>
</comment>
<proteinExistence type="inferred from homology"/>
<dbReference type="Pfam" id="PF02932">
    <property type="entry name" value="Neur_chan_memb"/>
    <property type="match status" value="1"/>
</dbReference>
<sequence>MVGSICPHLKNKKYRDCFVLNCNDDLIHATSKLLFLMHSLGFYVTTDQAGAYFLDYQSKDENLNFGQFLEILKDFDESTNAKTEILEMFKLYDKENTGKINKTKLESILFSLQPDAVSKEEYESFLAQIGYISNNESVINYHDLCYHTMFSLHLILHLLMIISTLAFLQGYNFKISHLHHLNSIFERSNLHENDGFSDEAILLNYLFKNYSSLTRPISNSSLPVNEWIDNRLRWNATKFNMKHIVIQNNLVWLPEFAVINSINKIYKDYSNFLVYISSNGLVHWEPGGIFETLCSIDIRYYPFDEQECSLIFGSWSYHTKKMNLSKSDNINLDSYEPNGEWDIITTDVLYERFCYNCNNKHYANILFRIKMRRKYTFYILNVIFPSIMTSILLLSMFFCTPAQKVQIGVVVLLSFRIFLLNVTDSIPKTSDNIPILAVYLTLTMAITTLSMILTVFVLNIHCVTDRPVPKYLRIIIFKYLSRILFMKHYQNINSFKRIKKNDKNNRNSLLKRRSGLIKSNTRDKFSSSTISLNKKQKKLWDMHSLNATKLVDYNENRKNSALLDEESTSSEWRRVATVVDRLFFWLFFFAILITTLVLFQPLTVQYFQII</sequence>
<dbReference type="PANTHER" id="PTHR18945">
    <property type="entry name" value="NEUROTRANSMITTER GATED ION CHANNEL"/>
    <property type="match status" value="1"/>
</dbReference>